<accession>A0A1M6QIF3</accession>
<organism evidence="2 3">
    <name type="scientific">Reichenbachiella agariperforans</name>
    <dbReference type="NCBI Taxonomy" id="156994"/>
    <lineage>
        <taxon>Bacteria</taxon>
        <taxon>Pseudomonadati</taxon>
        <taxon>Bacteroidota</taxon>
        <taxon>Cytophagia</taxon>
        <taxon>Cytophagales</taxon>
        <taxon>Reichenbachiellaceae</taxon>
        <taxon>Reichenbachiella</taxon>
    </lineage>
</organism>
<dbReference type="Proteomes" id="UP000184474">
    <property type="component" value="Unassembled WGS sequence"/>
</dbReference>
<keyword evidence="1" id="KW-0812">Transmembrane</keyword>
<proteinExistence type="predicted"/>
<dbReference type="STRING" id="156994.SAMN04488028_103334"/>
<evidence type="ECO:0000256" key="1">
    <source>
        <dbReference type="SAM" id="Phobius"/>
    </source>
</evidence>
<sequence length="41" mass="5226">MFYLYYYNFYLFILFGLIIDSFVFLMELNYRFVPIEEVECF</sequence>
<keyword evidence="1" id="KW-0472">Membrane</keyword>
<evidence type="ECO:0000313" key="3">
    <source>
        <dbReference type="Proteomes" id="UP000184474"/>
    </source>
</evidence>
<protein>
    <submittedName>
        <fullName evidence="2">Uncharacterized protein</fullName>
    </submittedName>
</protein>
<keyword evidence="1" id="KW-1133">Transmembrane helix</keyword>
<gene>
    <name evidence="2" type="ORF">SAMN04488028_103334</name>
</gene>
<evidence type="ECO:0000313" key="2">
    <source>
        <dbReference type="EMBL" id="SHK19797.1"/>
    </source>
</evidence>
<name>A0A1M6QIF3_REIAG</name>
<keyword evidence="3" id="KW-1185">Reference proteome</keyword>
<dbReference type="EMBL" id="FRAA01000003">
    <property type="protein sequence ID" value="SHK19797.1"/>
    <property type="molecule type" value="Genomic_DNA"/>
</dbReference>
<dbReference type="AlphaFoldDB" id="A0A1M6QIF3"/>
<reference evidence="3" key="1">
    <citation type="submission" date="2016-11" db="EMBL/GenBank/DDBJ databases">
        <authorList>
            <person name="Varghese N."/>
            <person name="Submissions S."/>
        </authorList>
    </citation>
    <scope>NUCLEOTIDE SEQUENCE [LARGE SCALE GENOMIC DNA]</scope>
    <source>
        <strain evidence="3">DSM 26134</strain>
    </source>
</reference>
<feature type="transmembrane region" description="Helical" evidence="1">
    <location>
        <begin position="6"/>
        <end position="25"/>
    </location>
</feature>